<dbReference type="RefSeq" id="XP_009164110.1">
    <property type="nucleotide sequence ID" value="XM_009165846.1"/>
</dbReference>
<proteinExistence type="predicted"/>
<gene>
    <name evidence="1" type="ORF">T265_01756</name>
</gene>
<dbReference type="AlphaFoldDB" id="A0A074ZYI8"/>
<organism evidence="1 2">
    <name type="scientific">Opisthorchis viverrini</name>
    <name type="common">Southeast Asian liver fluke</name>
    <dbReference type="NCBI Taxonomy" id="6198"/>
    <lineage>
        <taxon>Eukaryota</taxon>
        <taxon>Metazoa</taxon>
        <taxon>Spiralia</taxon>
        <taxon>Lophotrochozoa</taxon>
        <taxon>Platyhelminthes</taxon>
        <taxon>Trematoda</taxon>
        <taxon>Digenea</taxon>
        <taxon>Opisthorchiida</taxon>
        <taxon>Opisthorchiata</taxon>
        <taxon>Opisthorchiidae</taxon>
        <taxon>Opisthorchis</taxon>
    </lineage>
</organism>
<dbReference type="EMBL" id="KL596637">
    <property type="protein sequence ID" value="KER32136.1"/>
    <property type="molecule type" value="Genomic_DNA"/>
</dbReference>
<name>A0A074ZYI8_OPIVI</name>
<dbReference type="GeneID" id="20315944"/>
<protein>
    <submittedName>
        <fullName evidence="1">Uncharacterized protein</fullName>
    </submittedName>
</protein>
<accession>A0A074ZYI8</accession>
<evidence type="ECO:0000313" key="1">
    <source>
        <dbReference type="EMBL" id="KER32136.1"/>
    </source>
</evidence>
<keyword evidence="2" id="KW-1185">Reference proteome</keyword>
<dbReference type="Proteomes" id="UP000054324">
    <property type="component" value="Unassembled WGS sequence"/>
</dbReference>
<evidence type="ECO:0000313" key="2">
    <source>
        <dbReference type="Proteomes" id="UP000054324"/>
    </source>
</evidence>
<sequence>MSSNLKGETVRGLSKNFQQPYEWYMTNVYMYRDISNIVPTEAWGGLMQHIQLPENITNEFDCGARFQNYGKAIINLARIYQKMLKKSNRTSQVQLSNFEDPIGVRLPEGSTRAAILPGCPSLDRTSREAEVGSEPRTFRSAISPSNIEVMLAGVFAFGPRSCQRFSKAHKWYVVYH</sequence>
<dbReference type="CTD" id="20315944"/>
<reference evidence="1 2" key="1">
    <citation type="submission" date="2013-11" db="EMBL/GenBank/DDBJ databases">
        <title>Opisthorchis viverrini - life in the bile duct.</title>
        <authorList>
            <person name="Young N.D."/>
            <person name="Nagarajan N."/>
            <person name="Lin S.J."/>
            <person name="Korhonen P.K."/>
            <person name="Jex A.R."/>
            <person name="Hall R.S."/>
            <person name="Safavi-Hemami H."/>
            <person name="Kaewkong W."/>
            <person name="Bertrand D."/>
            <person name="Gao S."/>
            <person name="Seet Q."/>
            <person name="Wongkham S."/>
            <person name="Teh B.T."/>
            <person name="Wongkham C."/>
            <person name="Intapan P.M."/>
            <person name="Maleewong W."/>
            <person name="Yang X."/>
            <person name="Hu M."/>
            <person name="Wang Z."/>
            <person name="Hofmann A."/>
            <person name="Sternberg P.W."/>
            <person name="Tan P."/>
            <person name="Wang J."/>
            <person name="Gasser R.B."/>
        </authorList>
    </citation>
    <scope>NUCLEOTIDE SEQUENCE [LARGE SCALE GENOMIC DNA]</scope>
</reference>
<dbReference type="KEGG" id="ovi:T265_01756"/>